<protein>
    <submittedName>
        <fullName evidence="1">Uncharacterized protein</fullName>
    </submittedName>
</protein>
<organism evidence="1 2">
    <name type="scientific">Mesorhizobium montanum</name>
    <dbReference type="NCBI Taxonomy" id="3072323"/>
    <lineage>
        <taxon>Bacteria</taxon>
        <taxon>Pseudomonadati</taxon>
        <taxon>Pseudomonadota</taxon>
        <taxon>Alphaproteobacteria</taxon>
        <taxon>Hyphomicrobiales</taxon>
        <taxon>Phyllobacteriaceae</taxon>
        <taxon>Mesorhizobium</taxon>
    </lineage>
</organism>
<keyword evidence="2" id="KW-1185">Reference proteome</keyword>
<evidence type="ECO:0000313" key="2">
    <source>
        <dbReference type="Proteomes" id="UP001276840"/>
    </source>
</evidence>
<accession>A0ABU4ZS69</accession>
<sequence>MRAAPDIDAVATVLSVSALLTPFDTGALGRTTELVVSLDGICKASTPDVDEQPATLSDASTKVTTLKIRILTCTQNKTDRGQEQRRRKPHS</sequence>
<dbReference type="Proteomes" id="UP001276840">
    <property type="component" value="Unassembled WGS sequence"/>
</dbReference>
<evidence type="ECO:0000313" key="1">
    <source>
        <dbReference type="EMBL" id="MDX8528215.1"/>
    </source>
</evidence>
<gene>
    <name evidence="1" type="ORF">RFM68_27435</name>
</gene>
<proteinExistence type="predicted"/>
<reference evidence="1 2" key="1">
    <citation type="submission" date="2023-08" db="EMBL/GenBank/DDBJ databases">
        <title>Implementing the SeqCode for naming new Mesorhizobium species isolated from Vachellia karroo root nodules.</title>
        <authorList>
            <person name="Van Lill M."/>
        </authorList>
    </citation>
    <scope>NUCLEOTIDE SEQUENCE [LARGE SCALE GENOMIC DNA]</scope>
    <source>
        <strain evidence="1 2">MSK 1335</strain>
    </source>
</reference>
<name>A0ABU4ZS69_9HYPH</name>
<comment type="caution">
    <text evidence="1">The sequence shown here is derived from an EMBL/GenBank/DDBJ whole genome shotgun (WGS) entry which is preliminary data.</text>
</comment>
<dbReference type="EMBL" id="JAVIJF010000024">
    <property type="protein sequence ID" value="MDX8528215.1"/>
    <property type="molecule type" value="Genomic_DNA"/>
</dbReference>